<dbReference type="PANTHER" id="PTHR33514:SF1">
    <property type="entry name" value="ABC TRANSPORTER PERMEASE"/>
    <property type="match status" value="1"/>
</dbReference>
<feature type="transmembrane region" description="Helical" evidence="5">
    <location>
        <begin position="41"/>
        <end position="58"/>
    </location>
</feature>
<keyword evidence="2 5" id="KW-0812">Transmembrane</keyword>
<evidence type="ECO:0000256" key="2">
    <source>
        <dbReference type="ARBA" id="ARBA00022692"/>
    </source>
</evidence>
<dbReference type="PATRIC" id="fig|153151.4.peg.2008"/>
<organism evidence="6 7">
    <name type="scientific">Parageobacillus toebii</name>
    <dbReference type="NCBI Taxonomy" id="153151"/>
    <lineage>
        <taxon>Bacteria</taxon>
        <taxon>Bacillati</taxon>
        <taxon>Bacillota</taxon>
        <taxon>Bacilli</taxon>
        <taxon>Bacillales</taxon>
        <taxon>Anoxybacillaceae</taxon>
        <taxon>Parageobacillus</taxon>
    </lineage>
</organism>
<dbReference type="InterPro" id="IPR003339">
    <property type="entry name" value="ABC/ECF_trnsptr_transmembrane"/>
</dbReference>
<evidence type="ECO:0000313" key="7">
    <source>
        <dbReference type="Proteomes" id="UP000075324"/>
    </source>
</evidence>
<name>A0A150MEE8_9BACL</name>
<comment type="caution">
    <text evidence="6">The sequence shown here is derived from an EMBL/GenBank/DDBJ whole genome shotgun (WGS) entry which is preliminary data.</text>
</comment>
<accession>A0A150MEE8</accession>
<dbReference type="Pfam" id="PF02361">
    <property type="entry name" value="CbiQ"/>
    <property type="match status" value="1"/>
</dbReference>
<feature type="transmembrane region" description="Helical" evidence="5">
    <location>
        <begin position="232"/>
        <end position="254"/>
    </location>
</feature>
<proteinExistence type="predicted"/>
<evidence type="ECO:0000256" key="5">
    <source>
        <dbReference type="SAM" id="Phobius"/>
    </source>
</evidence>
<feature type="transmembrane region" description="Helical" evidence="5">
    <location>
        <begin position="63"/>
        <end position="84"/>
    </location>
</feature>
<keyword evidence="3 5" id="KW-1133">Transmembrane helix</keyword>
<dbReference type="EMBL" id="LQYW01000173">
    <property type="protein sequence ID" value="KYD22871.1"/>
    <property type="molecule type" value="Genomic_DNA"/>
</dbReference>
<dbReference type="Proteomes" id="UP000075324">
    <property type="component" value="Unassembled WGS sequence"/>
</dbReference>
<comment type="subcellular location">
    <subcellularLocation>
        <location evidence="1">Membrane</location>
        <topology evidence="1">Multi-pass membrane protein</topology>
    </subcellularLocation>
</comment>
<feature type="transmembrane region" description="Helical" evidence="5">
    <location>
        <begin position="104"/>
        <end position="126"/>
    </location>
</feature>
<dbReference type="GO" id="GO:0005886">
    <property type="term" value="C:plasma membrane"/>
    <property type="evidence" value="ECO:0007669"/>
    <property type="project" value="TreeGrafter"/>
</dbReference>
<gene>
    <name evidence="6" type="ORF">B4110_0724</name>
</gene>
<dbReference type="AlphaFoldDB" id="A0A150MEE8"/>
<sequence>MMKWNIHYRETWLHHTNPSLKLMVLILLFIVVLFVHNPNVLINFSFGLLLLFMLYTGYPWKFLLLLFLPFFLVFVSTASSMILFGEGSTTWFRWGLIHVTEESFLRGMHLGFRALSFALLGLLFSLTTRPVRLFYSLMQQLKLKPKYAYSFLAGVRLIPIMIEEFQTVRNALKVRGVVPNGLFEKMKRYAIPLLSQSIRRAQRIAVAMEAKRFSNSAERTFYYEIGFSKYDIVLVAVFIIVTAAAYYAGIYYPYIPVEDVR</sequence>
<evidence type="ECO:0000256" key="3">
    <source>
        <dbReference type="ARBA" id="ARBA00022989"/>
    </source>
</evidence>
<keyword evidence="4 5" id="KW-0472">Membrane</keyword>
<evidence type="ECO:0000256" key="1">
    <source>
        <dbReference type="ARBA" id="ARBA00004141"/>
    </source>
</evidence>
<evidence type="ECO:0008006" key="8">
    <source>
        <dbReference type="Google" id="ProtNLM"/>
    </source>
</evidence>
<evidence type="ECO:0000313" key="6">
    <source>
        <dbReference type="EMBL" id="KYD22871.1"/>
    </source>
</evidence>
<protein>
    <recommendedName>
        <fullName evidence="8">Energy-coupling factor transporter transmembrane protein EcfT</fullName>
    </recommendedName>
</protein>
<reference evidence="6 7" key="1">
    <citation type="submission" date="2016-01" db="EMBL/GenBank/DDBJ databases">
        <title>Draft Genome Sequences of Seven Thermophilic Sporeformers Isolated from Foods.</title>
        <authorList>
            <person name="Berendsen E.M."/>
            <person name="Wells-Bennik M.H."/>
            <person name="Krawcyk A.O."/>
            <person name="De Jong A."/>
            <person name="Holsappel S."/>
            <person name="Eijlander R.T."/>
            <person name="Kuipers O.P."/>
        </authorList>
    </citation>
    <scope>NUCLEOTIDE SEQUENCE [LARGE SCALE GENOMIC DNA]</scope>
    <source>
        <strain evidence="6 7">B4110</strain>
    </source>
</reference>
<evidence type="ECO:0000256" key="4">
    <source>
        <dbReference type="ARBA" id="ARBA00023136"/>
    </source>
</evidence>
<dbReference type="PANTHER" id="PTHR33514">
    <property type="entry name" value="PROTEIN ABCI12, CHLOROPLASTIC"/>
    <property type="match status" value="1"/>
</dbReference>
<dbReference type="CDD" id="cd16914">
    <property type="entry name" value="EcfT"/>
    <property type="match status" value="1"/>
</dbReference>
<feature type="transmembrane region" description="Helical" evidence="5">
    <location>
        <begin position="20"/>
        <end position="35"/>
    </location>
</feature>